<proteinExistence type="predicted"/>
<evidence type="ECO:0000313" key="2">
    <source>
        <dbReference type="Proteomes" id="UP000724584"/>
    </source>
</evidence>
<keyword evidence="2" id="KW-1185">Reference proteome</keyword>
<comment type="caution">
    <text evidence="1">The sequence shown here is derived from an EMBL/GenBank/DDBJ whole genome shotgun (WGS) entry which is preliminary data.</text>
</comment>
<reference evidence="1 2" key="1">
    <citation type="journal article" date="2021" name="Nat. Commun.">
        <title>Genetic determinants of endophytism in the Arabidopsis root mycobiome.</title>
        <authorList>
            <person name="Mesny F."/>
            <person name="Miyauchi S."/>
            <person name="Thiergart T."/>
            <person name="Pickel B."/>
            <person name="Atanasova L."/>
            <person name="Karlsson M."/>
            <person name="Huettel B."/>
            <person name="Barry K.W."/>
            <person name="Haridas S."/>
            <person name="Chen C."/>
            <person name="Bauer D."/>
            <person name="Andreopoulos W."/>
            <person name="Pangilinan J."/>
            <person name="LaButti K."/>
            <person name="Riley R."/>
            <person name="Lipzen A."/>
            <person name="Clum A."/>
            <person name="Drula E."/>
            <person name="Henrissat B."/>
            <person name="Kohler A."/>
            <person name="Grigoriev I.V."/>
            <person name="Martin F.M."/>
            <person name="Hacquard S."/>
        </authorList>
    </citation>
    <scope>NUCLEOTIDE SEQUENCE [LARGE SCALE GENOMIC DNA]</scope>
    <source>
        <strain evidence="1 2">MPI-SDFR-AT-0079</strain>
    </source>
</reference>
<dbReference type="EMBL" id="JAGIZQ010000007">
    <property type="protein sequence ID" value="KAH6617617.1"/>
    <property type="molecule type" value="Genomic_DNA"/>
</dbReference>
<dbReference type="Proteomes" id="UP000724584">
    <property type="component" value="Unassembled WGS sequence"/>
</dbReference>
<accession>A0ACB7NW33</accession>
<protein>
    <submittedName>
        <fullName evidence="1">Uncharacterized protein</fullName>
    </submittedName>
</protein>
<gene>
    <name evidence="1" type="ORF">F5144DRAFT_596579</name>
</gene>
<evidence type="ECO:0000313" key="1">
    <source>
        <dbReference type="EMBL" id="KAH6617617.1"/>
    </source>
</evidence>
<sequence>MNKRSTENSPRTNTSTDINTVTKPHNPPPVPPSLNENPSSTVHPTRQSPQVVNSPTRRPTEQSPRFITLKRKKPDNHVVQGGADRSEMTTPKKRRRTRRTVIDSSDEESGLSEKSHQSAKTTGASKPRESTASWPVPIDSSDEEPEKGARLGSRQNSKPPKAPGNDGATSLCDIVRDLASFPTGEVAHGAELINIPLLDIEVLNKGVLRYPYDLGQLAKAKEFAKQLRDYRTGIHWEKIKRTPTCELYDPTRVANLLIILNQDYSGGEIAIGSEDKEVFFDPAAAKYPGFCIASHNHAKHDVLPLTRGHRIALAYDLRLPDPPESDSPTTNTNTNPPVKPPSVHDLVASIVTAEDNLFYNISCWAEVLDDSHLPPRDPLLFVLETTYAPKAMALPHLRAADRAKALAVQTMTRERFGELEVKYRLHAYLATATAVGVSHGGGRGGGVRKVSACYLCYSGRTRRRLGLFLTGVTSTLPSEVCVRADHLQTGRGVFSDGVGLAGAAFGPSKQCTT</sequence>
<organism evidence="1 2">
    <name type="scientific">Chaetomium tenue</name>
    <dbReference type="NCBI Taxonomy" id="1854479"/>
    <lineage>
        <taxon>Eukaryota</taxon>
        <taxon>Fungi</taxon>
        <taxon>Dikarya</taxon>
        <taxon>Ascomycota</taxon>
        <taxon>Pezizomycotina</taxon>
        <taxon>Sordariomycetes</taxon>
        <taxon>Sordariomycetidae</taxon>
        <taxon>Sordariales</taxon>
        <taxon>Chaetomiaceae</taxon>
        <taxon>Chaetomium</taxon>
    </lineage>
</organism>
<name>A0ACB7NW33_9PEZI</name>